<evidence type="ECO:0000256" key="1">
    <source>
        <dbReference type="ARBA" id="ARBA00004479"/>
    </source>
</evidence>
<keyword evidence="11" id="KW-1185">Reference proteome</keyword>
<dbReference type="Proteomes" id="UP001353858">
    <property type="component" value="Unassembled WGS sequence"/>
</dbReference>
<gene>
    <name evidence="10" type="ORF">RN001_002627</name>
</gene>
<dbReference type="InterPro" id="IPR039311">
    <property type="entry name" value="FAM187A/B"/>
</dbReference>
<organism evidence="10 11">
    <name type="scientific">Aquatica leii</name>
    <dbReference type="NCBI Taxonomy" id="1421715"/>
    <lineage>
        <taxon>Eukaryota</taxon>
        <taxon>Metazoa</taxon>
        <taxon>Ecdysozoa</taxon>
        <taxon>Arthropoda</taxon>
        <taxon>Hexapoda</taxon>
        <taxon>Insecta</taxon>
        <taxon>Pterygota</taxon>
        <taxon>Neoptera</taxon>
        <taxon>Endopterygota</taxon>
        <taxon>Coleoptera</taxon>
        <taxon>Polyphaga</taxon>
        <taxon>Elateriformia</taxon>
        <taxon>Elateroidea</taxon>
        <taxon>Lampyridae</taxon>
        <taxon>Luciolinae</taxon>
        <taxon>Aquatica</taxon>
    </lineage>
</organism>
<dbReference type="EMBL" id="JARPUR010000001">
    <property type="protein sequence ID" value="KAK4886356.1"/>
    <property type="molecule type" value="Genomic_DNA"/>
</dbReference>
<dbReference type="InterPro" id="IPR013151">
    <property type="entry name" value="Immunoglobulin_dom"/>
</dbReference>
<accession>A0AAN7PQ33</accession>
<keyword evidence="4" id="KW-0732">Signal</keyword>
<dbReference type="InterPro" id="IPR013783">
    <property type="entry name" value="Ig-like_fold"/>
</dbReference>
<dbReference type="PANTHER" id="PTHR32178:SF6">
    <property type="entry name" value="IG-LIKE DOMAIN-CONTAINING PROTEIN"/>
    <property type="match status" value="1"/>
</dbReference>
<keyword evidence="3 8" id="KW-0812">Transmembrane</keyword>
<feature type="transmembrane region" description="Helical" evidence="8">
    <location>
        <begin position="353"/>
        <end position="375"/>
    </location>
</feature>
<dbReference type="SUPFAM" id="SSF48726">
    <property type="entry name" value="Immunoglobulin"/>
    <property type="match status" value="1"/>
</dbReference>
<dbReference type="CDD" id="cd00096">
    <property type="entry name" value="Ig"/>
    <property type="match status" value="1"/>
</dbReference>
<evidence type="ECO:0000256" key="4">
    <source>
        <dbReference type="ARBA" id="ARBA00022729"/>
    </source>
</evidence>
<name>A0AAN7PQ33_9COLE</name>
<evidence type="ECO:0000313" key="10">
    <source>
        <dbReference type="EMBL" id="KAK4886356.1"/>
    </source>
</evidence>
<evidence type="ECO:0000256" key="3">
    <source>
        <dbReference type="ARBA" id="ARBA00022692"/>
    </source>
</evidence>
<comment type="similarity">
    <text evidence="2">Belongs to the FAM187 family.</text>
</comment>
<dbReference type="AlphaFoldDB" id="A0AAN7PQ33"/>
<dbReference type="Pfam" id="PF00047">
    <property type="entry name" value="ig"/>
    <property type="match status" value="1"/>
</dbReference>
<evidence type="ECO:0000256" key="8">
    <source>
        <dbReference type="SAM" id="Phobius"/>
    </source>
</evidence>
<dbReference type="Gene3D" id="2.60.40.10">
    <property type="entry name" value="Immunoglobulins"/>
    <property type="match status" value="1"/>
</dbReference>
<keyword evidence="5 8" id="KW-1133">Transmembrane helix</keyword>
<proteinExistence type="inferred from homology"/>
<dbReference type="SMART" id="SM00409">
    <property type="entry name" value="IG"/>
    <property type="match status" value="1"/>
</dbReference>
<evidence type="ECO:0000256" key="6">
    <source>
        <dbReference type="ARBA" id="ARBA00023136"/>
    </source>
</evidence>
<evidence type="ECO:0000256" key="5">
    <source>
        <dbReference type="ARBA" id="ARBA00022989"/>
    </source>
</evidence>
<dbReference type="InterPro" id="IPR003599">
    <property type="entry name" value="Ig_sub"/>
</dbReference>
<comment type="subcellular location">
    <subcellularLocation>
        <location evidence="1">Membrane</location>
        <topology evidence="1">Single-pass type I membrane protein</topology>
    </subcellularLocation>
</comment>
<evidence type="ECO:0000256" key="2">
    <source>
        <dbReference type="ARBA" id="ARBA00008727"/>
    </source>
</evidence>
<evidence type="ECO:0000259" key="9">
    <source>
        <dbReference type="PROSITE" id="PS50835"/>
    </source>
</evidence>
<feature type="domain" description="Ig-like" evidence="9">
    <location>
        <begin position="220"/>
        <end position="346"/>
    </location>
</feature>
<dbReference type="GO" id="GO:0016020">
    <property type="term" value="C:membrane"/>
    <property type="evidence" value="ECO:0007669"/>
    <property type="project" value="UniProtKB-SubCell"/>
</dbReference>
<dbReference type="PROSITE" id="PS50835">
    <property type="entry name" value="IG_LIKE"/>
    <property type="match status" value="1"/>
</dbReference>
<dbReference type="PANTHER" id="PTHR32178">
    <property type="entry name" value="FAM187"/>
    <property type="match status" value="1"/>
</dbReference>
<evidence type="ECO:0000256" key="7">
    <source>
        <dbReference type="ARBA" id="ARBA00023180"/>
    </source>
</evidence>
<keyword evidence="6 8" id="KW-0472">Membrane</keyword>
<comment type="caution">
    <text evidence="10">The sequence shown here is derived from an EMBL/GenBank/DDBJ whole genome shotgun (WGS) entry which is preliminary data.</text>
</comment>
<reference evidence="11" key="1">
    <citation type="submission" date="2023-01" db="EMBL/GenBank/DDBJ databases">
        <title>Key to firefly adult light organ development and bioluminescence: homeobox transcription factors regulate luciferase expression and transportation to peroxisome.</title>
        <authorList>
            <person name="Fu X."/>
        </authorList>
    </citation>
    <scope>NUCLEOTIDE SEQUENCE [LARGE SCALE GENOMIC DNA]</scope>
</reference>
<evidence type="ECO:0000313" key="11">
    <source>
        <dbReference type="Proteomes" id="UP001353858"/>
    </source>
</evidence>
<protein>
    <recommendedName>
        <fullName evidence="9">Ig-like domain-containing protein</fullName>
    </recommendedName>
</protein>
<dbReference type="InterPro" id="IPR007110">
    <property type="entry name" value="Ig-like_dom"/>
</dbReference>
<dbReference type="InterPro" id="IPR036179">
    <property type="entry name" value="Ig-like_dom_sf"/>
</dbReference>
<keyword evidence="7" id="KW-0325">Glycoprotein</keyword>
<sequence>MKKVVGKETDCKENDDQQPKIWYTIKYLSNAQPQEVRLGMESNTSHNRVLVNLEHSLIFRKFFTNDTGFYYCIGLEAQESENKFSYLVDAVFPNKITSETGNLSKWNTYHDEYFKPINKLFKTSNGDDFIYIRNNLSIGIELVTEWEGWGSCEVCGRAQGNAIRRKKGFCRLKLTSIGNGTVKGRNEDELFFLDSYELSCKSQLIARLFPTVSNITRLLPHFVVIEGCEGSCNPGTGKGWKTGKSLDFKYKKSYVLAESTHLTLICPESSIDNVVIWRKNGKVITPGENFQSKNPKEEPRIIVDTFNTLYLHDVTSQEEGNYTCQVDNIRMQQVKVFVVSKSRILTQAFVRHMMYLAFVLSLTFSCYCAGLFITWTKRHTFKSYEELVEEDKKNYEDSDED</sequence>